<keyword evidence="8 17" id="KW-0479">Metal-binding</keyword>
<dbReference type="OrthoDB" id="9049620at2759"/>
<dbReference type="SMART" id="SM00513">
    <property type="entry name" value="SAP"/>
    <property type="match status" value="1"/>
</dbReference>
<reference evidence="21 22" key="1">
    <citation type="submission" date="2017-03" db="EMBL/GenBank/DDBJ databases">
        <title>Genomes of endolithic fungi from Antarctica.</title>
        <authorList>
            <person name="Coleine C."/>
            <person name="Masonjones S."/>
            <person name="Stajich J.E."/>
        </authorList>
    </citation>
    <scope>NUCLEOTIDE SEQUENCE [LARGE SCALE GENOMIC DNA]</scope>
    <source>
        <strain evidence="21 22">CCFEE 5311</strain>
    </source>
</reference>
<dbReference type="Pfam" id="PF13923">
    <property type="entry name" value="zf-C3HC4_2"/>
    <property type="match status" value="1"/>
</dbReference>
<dbReference type="SUPFAM" id="SSF57850">
    <property type="entry name" value="RING/U-box"/>
    <property type="match status" value="1"/>
</dbReference>
<evidence type="ECO:0000256" key="7">
    <source>
        <dbReference type="ARBA" id="ARBA00022679"/>
    </source>
</evidence>
<evidence type="ECO:0000256" key="5">
    <source>
        <dbReference type="ARBA" id="ARBA00012483"/>
    </source>
</evidence>
<organism evidence="21 22">
    <name type="scientific">Friedmanniomyces endolithicus</name>
    <dbReference type="NCBI Taxonomy" id="329885"/>
    <lineage>
        <taxon>Eukaryota</taxon>
        <taxon>Fungi</taxon>
        <taxon>Dikarya</taxon>
        <taxon>Ascomycota</taxon>
        <taxon>Pezizomycotina</taxon>
        <taxon>Dothideomycetes</taxon>
        <taxon>Dothideomycetidae</taxon>
        <taxon>Mycosphaerellales</taxon>
        <taxon>Teratosphaeriaceae</taxon>
        <taxon>Friedmanniomyces</taxon>
    </lineage>
</organism>
<dbReference type="GO" id="GO:0006281">
    <property type="term" value="P:DNA repair"/>
    <property type="evidence" value="ECO:0007669"/>
    <property type="project" value="UniProtKB-KW"/>
</dbReference>
<dbReference type="PROSITE" id="PS50089">
    <property type="entry name" value="ZF_RING_2"/>
    <property type="match status" value="1"/>
</dbReference>
<sequence>MQLRRSAVPSKLNLSVPDRISAAAAAALPLGLWDDGAARRPSTRVSRSTFVISILYRNHTSGISHYPAMNSAQDVPDSTDWLHTPLKEFAQLETALHCQICKEFYDTPMITSCSHTFCSRCIRTSLSADGRCPACRTADQASKLRKNSALQEVVATFMSARPAAICVARREVEQATQKARPGKRKRAVLDLDDLEQAQGEGRTTRSKSRRTAASETSTVDAIEVEDSDEGADETYEPEIERVPDDGLLECPLGCGKRMKIEQVEPHLDRCEDEKQSEKREKHPAQVNGYLPKVTSRQNGPPRERLAELNYSLLKELPMRKKLEEIGIPGWGSKQLMIKRHTEWVNLWNADCDSDHPRSKRELLQDLETWERTQGGRAPSTHGLSNGVMRKDFDGAGWASKHGDEYSRLIADARRKKSNPAMVSSSPKDQPIEETAALPPMNSHEDSNHPVDDDTSNPTPQSATDTQPAPYAERPEALPSIREKVEAANAGKQIEPVMNQGFISQQPQPDITITIPAAAASGALNDQEVPVPQGSENPALLSQGHFGHPKQDKVVGNRDEHSPSGGRRGTPCELPAHLHGDSRKMPMFAVPSRPVSDSETGGGGGAVQ</sequence>
<comment type="function">
    <text evidence="17">E3 RING-finger protein, member of the UBC2/RAD6 epistasis group. Associates to the E2 ubiquitin conjugating enzyme UBC2/RAD6 to form the UBC2-RAD18 ubiquitin ligase complex involved in postreplicative repair (PRR) of damaged DNA.</text>
</comment>
<dbReference type="NCBIfam" id="TIGR00599">
    <property type="entry name" value="rad18"/>
    <property type="match status" value="1"/>
</dbReference>
<evidence type="ECO:0000256" key="17">
    <source>
        <dbReference type="RuleBase" id="RU368093"/>
    </source>
</evidence>
<evidence type="ECO:0000313" key="21">
    <source>
        <dbReference type="EMBL" id="TKA42009.1"/>
    </source>
</evidence>
<dbReference type="GO" id="GO:0006513">
    <property type="term" value="P:protein monoubiquitination"/>
    <property type="evidence" value="ECO:0007669"/>
    <property type="project" value="InterPro"/>
</dbReference>
<dbReference type="PROSITE" id="PS50800">
    <property type="entry name" value="SAP"/>
    <property type="match status" value="1"/>
</dbReference>
<evidence type="ECO:0000256" key="1">
    <source>
        <dbReference type="ARBA" id="ARBA00000900"/>
    </source>
</evidence>
<keyword evidence="7 17" id="KW-0808">Transferase</keyword>
<feature type="region of interest" description="Disordered" evidence="18">
    <location>
        <begin position="194"/>
        <end position="236"/>
    </location>
</feature>
<comment type="caution">
    <text evidence="21">The sequence shown here is derived from an EMBL/GenBank/DDBJ whole genome shotgun (WGS) entry which is preliminary data.</text>
</comment>
<comment type="subcellular location">
    <subcellularLocation>
        <location evidence="2 17">Nucleus</location>
    </subcellularLocation>
</comment>
<feature type="region of interest" description="Disordered" evidence="18">
    <location>
        <begin position="414"/>
        <end position="491"/>
    </location>
</feature>
<dbReference type="GO" id="GO:0005634">
    <property type="term" value="C:nucleus"/>
    <property type="evidence" value="ECO:0007669"/>
    <property type="project" value="UniProtKB-SubCell"/>
</dbReference>
<evidence type="ECO:0000256" key="6">
    <source>
        <dbReference type="ARBA" id="ARBA00015551"/>
    </source>
</evidence>
<evidence type="ECO:0000313" key="22">
    <source>
        <dbReference type="Proteomes" id="UP000310066"/>
    </source>
</evidence>
<evidence type="ECO:0000256" key="11">
    <source>
        <dbReference type="ARBA" id="ARBA00022786"/>
    </source>
</evidence>
<feature type="compositionally biased region" description="Acidic residues" evidence="18">
    <location>
        <begin position="222"/>
        <end position="236"/>
    </location>
</feature>
<comment type="pathway">
    <text evidence="3 17">Protein modification; protein ubiquitination.</text>
</comment>
<keyword evidence="10 16" id="KW-0863">Zinc-finger</keyword>
<evidence type="ECO:0000256" key="12">
    <source>
        <dbReference type="ARBA" id="ARBA00022833"/>
    </source>
</evidence>
<comment type="similarity">
    <text evidence="4 17">Belongs to the RAD18 family.</text>
</comment>
<evidence type="ECO:0000256" key="16">
    <source>
        <dbReference type="PROSITE-ProRule" id="PRU00175"/>
    </source>
</evidence>
<dbReference type="InterPro" id="IPR013083">
    <property type="entry name" value="Znf_RING/FYVE/PHD"/>
</dbReference>
<feature type="domain" description="SAP" evidence="20">
    <location>
        <begin position="310"/>
        <end position="344"/>
    </location>
</feature>
<proteinExistence type="inferred from homology"/>
<dbReference type="InterPro" id="IPR039577">
    <property type="entry name" value="Rad18"/>
</dbReference>
<feature type="compositionally biased region" description="Basic and acidic residues" evidence="18">
    <location>
        <begin position="442"/>
        <end position="451"/>
    </location>
</feature>
<evidence type="ECO:0000256" key="15">
    <source>
        <dbReference type="ARBA" id="ARBA00023242"/>
    </source>
</evidence>
<evidence type="ECO:0000256" key="14">
    <source>
        <dbReference type="ARBA" id="ARBA00023204"/>
    </source>
</evidence>
<evidence type="ECO:0000256" key="10">
    <source>
        <dbReference type="ARBA" id="ARBA00022771"/>
    </source>
</evidence>
<keyword evidence="14 17" id="KW-0234">DNA repair</keyword>
<dbReference type="SMART" id="SM00184">
    <property type="entry name" value="RING"/>
    <property type="match status" value="1"/>
</dbReference>
<dbReference type="AlphaFoldDB" id="A0A4V5NA04"/>
<comment type="catalytic activity">
    <reaction evidence="1 17">
        <text>S-ubiquitinyl-[E2 ubiquitin-conjugating enzyme]-L-cysteine + [acceptor protein]-L-lysine = [E2 ubiquitin-conjugating enzyme]-L-cysteine + N(6)-ubiquitinyl-[acceptor protein]-L-lysine.</text>
        <dbReference type="EC" id="2.3.2.27"/>
    </reaction>
</comment>
<keyword evidence="12 17" id="KW-0862">Zinc</keyword>
<dbReference type="InterPro" id="IPR004580">
    <property type="entry name" value="Rad18_fungi"/>
</dbReference>
<evidence type="ECO:0000256" key="13">
    <source>
        <dbReference type="ARBA" id="ARBA00023125"/>
    </source>
</evidence>
<keyword evidence="13 17" id="KW-0238">DNA-binding</keyword>
<dbReference type="PANTHER" id="PTHR14134:SF2">
    <property type="entry name" value="E3 UBIQUITIN-PROTEIN LIGASE RAD18"/>
    <property type="match status" value="1"/>
</dbReference>
<keyword evidence="15 17" id="KW-0539">Nucleus</keyword>
<dbReference type="InterPro" id="IPR001841">
    <property type="entry name" value="Znf_RING"/>
</dbReference>
<dbReference type="GO" id="GO:0097505">
    <property type="term" value="C:Rad6-Rad18 complex"/>
    <property type="evidence" value="ECO:0007669"/>
    <property type="project" value="TreeGrafter"/>
</dbReference>
<dbReference type="GO" id="GO:0003697">
    <property type="term" value="F:single-stranded DNA binding"/>
    <property type="evidence" value="ECO:0007669"/>
    <property type="project" value="UniProtKB-UniRule"/>
</dbReference>
<evidence type="ECO:0000256" key="4">
    <source>
        <dbReference type="ARBA" id="ARBA00009506"/>
    </source>
</evidence>
<evidence type="ECO:0000259" key="20">
    <source>
        <dbReference type="PROSITE" id="PS50800"/>
    </source>
</evidence>
<dbReference type="InterPro" id="IPR017907">
    <property type="entry name" value="Znf_RING_CS"/>
</dbReference>
<evidence type="ECO:0000259" key="19">
    <source>
        <dbReference type="PROSITE" id="PS50089"/>
    </source>
</evidence>
<feature type="domain" description="RING-type" evidence="19">
    <location>
        <begin position="98"/>
        <end position="136"/>
    </location>
</feature>
<dbReference type="PANTHER" id="PTHR14134">
    <property type="entry name" value="E3 UBIQUITIN-PROTEIN LIGASE RAD18"/>
    <property type="match status" value="1"/>
</dbReference>
<accession>A0A4V5NA04</accession>
<dbReference type="Gene3D" id="3.30.40.10">
    <property type="entry name" value="Zinc/RING finger domain, C3HC4 (zinc finger)"/>
    <property type="match status" value="1"/>
</dbReference>
<dbReference type="GO" id="GO:0006301">
    <property type="term" value="P:DNA damage tolerance"/>
    <property type="evidence" value="ECO:0007669"/>
    <property type="project" value="InterPro"/>
</dbReference>
<dbReference type="UniPathway" id="UPA00143"/>
<protein>
    <recommendedName>
        <fullName evidence="6 17">Postreplication repair E3 ubiquitin-protein ligase RAD18</fullName>
        <ecNumber evidence="5 17">2.3.2.27</ecNumber>
    </recommendedName>
    <alternativeName>
        <fullName evidence="17">RING-type E3 ubiquitin transferase RAD18</fullName>
    </alternativeName>
</protein>
<dbReference type="EMBL" id="NAJP01000025">
    <property type="protein sequence ID" value="TKA42009.1"/>
    <property type="molecule type" value="Genomic_DNA"/>
</dbReference>
<evidence type="ECO:0000256" key="2">
    <source>
        <dbReference type="ARBA" id="ARBA00004123"/>
    </source>
</evidence>
<name>A0A4V5NA04_9PEZI</name>
<evidence type="ECO:0000256" key="18">
    <source>
        <dbReference type="SAM" id="MobiDB-lite"/>
    </source>
</evidence>
<dbReference type="GO" id="GO:0061630">
    <property type="term" value="F:ubiquitin protein ligase activity"/>
    <property type="evidence" value="ECO:0007669"/>
    <property type="project" value="UniProtKB-UniRule"/>
</dbReference>
<feature type="compositionally biased region" description="Basic and acidic residues" evidence="18">
    <location>
        <begin position="548"/>
        <end position="561"/>
    </location>
</feature>
<dbReference type="STRING" id="329885.A0A4V5NA04"/>
<dbReference type="EC" id="2.3.2.27" evidence="5 17"/>
<dbReference type="Proteomes" id="UP000310066">
    <property type="component" value="Unassembled WGS sequence"/>
</dbReference>
<gene>
    <name evidence="21" type="ORF">B0A54_06690</name>
</gene>
<keyword evidence="9 17" id="KW-0227">DNA damage</keyword>
<feature type="region of interest" description="Disordered" evidence="18">
    <location>
        <begin position="523"/>
        <end position="607"/>
    </location>
</feature>
<feature type="compositionally biased region" description="Polar residues" evidence="18">
    <location>
        <begin position="455"/>
        <end position="466"/>
    </location>
</feature>
<dbReference type="InterPro" id="IPR003034">
    <property type="entry name" value="SAP_dom"/>
</dbReference>
<comment type="subunit">
    <text evidence="17">Interacts with E2 UBC2, forming a complex with ubiquitin ligase activity.</text>
</comment>
<evidence type="ECO:0000256" key="3">
    <source>
        <dbReference type="ARBA" id="ARBA00004906"/>
    </source>
</evidence>
<dbReference type="GO" id="GO:0008270">
    <property type="term" value="F:zinc ion binding"/>
    <property type="evidence" value="ECO:0007669"/>
    <property type="project" value="UniProtKB-KW"/>
</dbReference>
<keyword evidence="11 17" id="KW-0833">Ubl conjugation pathway</keyword>
<evidence type="ECO:0000256" key="9">
    <source>
        <dbReference type="ARBA" id="ARBA00022763"/>
    </source>
</evidence>
<dbReference type="PROSITE" id="PS00518">
    <property type="entry name" value="ZF_RING_1"/>
    <property type="match status" value="1"/>
</dbReference>
<evidence type="ECO:0000256" key="8">
    <source>
        <dbReference type="ARBA" id="ARBA00022723"/>
    </source>
</evidence>
<dbReference type="FunFam" id="3.30.40.10:FF:000172">
    <property type="entry name" value="E3 ubiquitin-protein ligase RAD18"/>
    <property type="match status" value="1"/>
</dbReference>
<feature type="compositionally biased region" description="Basic and acidic residues" evidence="18">
    <location>
        <begin position="472"/>
        <end position="485"/>
    </location>
</feature>